<protein>
    <submittedName>
        <fullName evidence="8">Amino acid/amide ABC transporter ATP-binding protein 2, HAAT family</fullName>
    </submittedName>
</protein>
<dbReference type="Gene3D" id="3.40.50.300">
    <property type="entry name" value="P-loop containing nucleotide triphosphate hydrolases"/>
    <property type="match status" value="1"/>
</dbReference>
<dbReference type="InterPro" id="IPR027417">
    <property type="entry name" value="P-loop_NTPase"/>
</dbReference>
<proteinExistence type="inferred from homology"/>
<dbReference type="PANTHER" id="PTHR43820:SF4">
    <property type="entry name" value="HIGH-AFFINITY BRANCHED-CHAIN AMINO ACID TRANSPORT ATP-BINDING PROTEIN LIVF"/>
    <property type="match status" value="1"/>
</dbReference>
<dbReference type="OrthoDB" id="9776369at2"/>
<dbReference type="InterPro" id="IPR017871">
    <property type="entry name" value="ABC_transporter-like_CS"/>
</dbReference>
<sequence length="236" mass="25086">MALLDVRGLRAGYGDVPVLRGIDLSIAAGSITALIGANGAGKTTLLRTISGIVPAEAGTISYDGRDIVGMPPQDIVRAGLVQVPEGRRLFSDMTVFENLLVSSSSPVARPRRDENLAMVLELFPRVRERRAQRAGTLSGGEQQMVAIARALMASPRLLLLDETSLGLAPIVVDEIFVAVRRLAAQGLTILVVEQNTALALEVADHGYVLEQGRFAIEGPAPGLMADPRVRQAYLGI</sequence>
<dbReference type="InterPro" id="IPR003593">
    <property type="entry name" value="AAA+_ATPase"/>
</dbReference>
<dbReference type="PROSITE" id="PS50893">
    <property type="entry name" value="ABC_TRANSPORTER_2"/>
    <property type="match status" value="1"/>
</dbReference>
<reference evidence="8 9" key="1">
    <citation type="submission" date="2016-11" db="EMBL/GenBank/DDBJ databases">
        <authorList>
            <person name="Jaros S."/>
            <person name="Januszkiewicz K."/>
            <person name="Wedrychowicz H."/>
        </authorList>
    </citation>
    <scope>NUCLEOTIDE SEQUENCE [LARGE SCALE GENOMIC DNA]</scope>
    <source>
        <strain evidence="8 9">GAS242</strain>
    </source>
</reference>
<evidence type="ECO:0000256" key="3">
    <source>
        <dbReference type="ARBA" id="ARBA00022741"/>
    </source>
</evidence>
<dbReference type="GO" id="GO:0005524">
    <property type="term" value="F:ATP binding"/>
    <property type="evidence" value="ECO:0007669"/>
    <property type="project" value="UniProtKB-KW"/>
</dbReference>
<dbReference type="GO" id="GO:0016887">
    <property type="term" value="F:ATP hydrolysis activity"/>
    <property type="evidence" value="ECO:0007669"/>
    <property type="project" value="InterPro"/>
</dbReference>
<gene>
    <name evidence="8" type="ORF">SAMN05444169_6697</name>
</gene>
<evidence type="ECO:0000256" key="5">
    <source>
        <dbReference type="ARBA" id="ARBA00022970"/>
    </source>
</evidence>
<organism evidence="8 9">
    <name type="scientific">Bradyrhizobium erythrophlei</name>
    <dbReference type="NCBI Taxonomy" id="1437360"/>
    <lineage>
        <taxon>Bacteria</taxon>
        <taxon>Pseudomonadati</taxon>
        <taxon>Pseudomonadota</taxon>
        <taxon>Alphaproteobacteria</taxon>
        <taxon>Hyphomicrobiales</taxon>
        <taxon>Nitrobacteraceae</taxon>
        <taxon>Bradyrhizobium</taxon>
    </lineage>
</organism>
<comment type="similarity">
    <text evidence="1">Belongs to the ABC transporter superfamily.</text>
</comment>
<evidence type="ECO:0000256" key="2">
    <source>
        <dbReference type="ARBA" id="ARBA00022448"/>
    </source>
</evidence>
<evidence type="ECO:0000256" key="1">
    <source>
        <dbReference type="ARBA" id="ARBA00005417"/>
    </source>
</evidence>
<dbReference type="Pfam" id="PF00005">
    <property type="entry name" value="ABC_tran"/>
    <property type="match status" value="1"/>
</dbReference>
<keyword evidence="2" id="KW-0813">Transport</keyword>
<dbReference type="PROSITE" id="PS00211">
    <property type="entry name" value="ABC_TRANSPORTER_1"/>
    <property type="match status" value="1"/>
</dbReference>
<dbReference type="EMBL" id="LT670818">
    <property type="protein sequence ID" value="SHH28453.1"/>
    <property type="molecule type" value="Genomic_DNA"/>
</dbReference>
<evidence type="ECO:0000256" key="6">
    <source>
        <dbReference type="ARBA" id="ARBA00024722"/>
    </source>
</evidence>
<evidence type="ECO:0000256" key="4">
    <source>
        <dbReference type="ARBA" id="ARBA00022840"/>
    </source>
</evidence>
<dbReference type="CDD" id="cd03224">
    <property type="entry name" value="ABC_TM1139_LivF_branched"/>
    <property type="match status" value="1"/>
</dbReference>
<name>A0A1M5RRL5_9BRAD</name>
<accession>A0A1M5RRL5</accession>
<comment type="function">
    <text evidence="6">Involved in beta-(1--&gt;2)glucan export. Transmembrane domains (TMD) form a pore in the inner membrane and the ATP-binding domain (NBD) is responsible for energy generation.</text>
</comment>
<evidence type="ECO:0000313" key="9">
    <source>
        <dbReference type="Proteomes" id="UP000190675"/>
    </source>
</evidence>
<dbReference type="Proteomes" id="UP000190675">
    <property type="component" value="Chromosome I"/>
</dbReference>
<dbReference type="AlphaFoldDB" id="A0A1M5RRL5"/>
<dbReference type="SMART" id="SM00382">
    <property type="entry name" value="AAA"/>
    <property type="match status" value="1"/>
</dbReference>
<dbReference type="GO" id="GO:0015658">
    <property type="term" value="F:branched-chain amino acid transmembrane transporter activity"/>
    <property type="evidence" value="ECO:0007669"/>
    <property type="project" value="TreeGrafter"/>
</dbReference>
<feature type="domain" description="ABC transporter" evidence="7">
    <location>
        <begin position="1"/>
        <end position="236"/>
    </location>
</feature>
<keyword evidence="4 8" id="KW-0067">ATP-binding</keyword>
<keyword evidence="3" id="KW-0547">Nucleotide-binding</keyword>
<keyword evidence="5" id="KW-0029">Amino-acid transport</keyword>
<dbReference type="InterPro" id="IPR003439">
    <property type="entry name" value="ABC_transporter-like_ATP-bd"/>
</dbReference>
<dbReference type="PANTHER" id="PTHR43820">
    <property type="entry name" value="HIGH-AFFINITY BRANCHED-CHAIN AMINO ACID TRANSPORT ATP-BINDING PROTEIN LIVF"/>
    <property type="match status" value="1"/>
</dbReference>
<dbReference type="InterPro" id="IPR052156">
    <property type="entry name" value="BCAA_Transport_ATP-bd_LivF"/>
</dbReference>
<evidence type="ECO:0000259" key="7">
    <source>
        <dbReference type="PROSITE" id="PS50893"/>
    </source>
</evidence>
<evidence type="ECO:0000313" key="8">
    <source>
        <dbReference type="EMBL" id="SHH28453.1"/>
    </source>
</evidence>
<dbReference type="SUPFAM" id="SSF52540">
    <property type="entry name" value="P-loop containing nucleoside triphosphate hydrolases"/>
    <property type="match status" value="1"/>
</dbReference>
<dbReference type="GO" id="GO:0015807">
    <property type="term" value="P:L-amino acid transport"/>
    <property type="evidence" value="ECO:0007669"/>
    <property type="project" value="TreeGrafter"/>
</dbReference>